<dbReference type="NCBIfam" id="TIGR00756">
    <property type="entry name" value="PPR"/>
    <property type="match status" value="1"/>
</dbReference>
<dbReference type="Proteomes" id="UP000237347">
    <property type="component" value="Unassembled WGS sequence"/>
</dbReference>
<accession>A0AAW0LQ24</accession>
<evidence type="ECO:0000313" key="2">
    <source>
        <dbReference type="EMBL" id="KAK7853539.1"/>
    </source>
</evidence>
<name>A0AAW0LQ24_QUESU</name>
<reference evidence="2 3" key="1">
    <citation type="journal article" date="2018" name="Sci. Data">
        <title>The draft genome sequence of cork oak.</title>
        <authorList>
            <person name="Ramos A.M."/>
            <person name="Usie A."/>
            <person name="Barbosa P."/>
            <person name="Barros P.M."/>
            <person name="Capote T."/>
            <person name="Chaves I."/>
            <person name="Simoes F."/>
            <person name="Abreu I."/>
            <person name="Carrasquinho I."/>
            <person name="Faro C."/>
            <person name="Guimaraes J.B."/>
            <person name="Mendonca D."/>
            <person name="Nobrega F."/>
            <person name="Rodrigues L."/>
            <person name="Saibo N.J.M."/>
            <person name="Varela M.C."/>
            <person name="Egas C."/>
            <person name="Matos J."/>
            <person name="Miguel C.M."/>
            <person name="Oliveira M.M."/>
            <person name="Ricardo C.P."/>
            <person name="Goncalves S."/>
        </authorList>
    </citation>
    <scope>NUCLEOTIDE SEQUENCE [LARGE SCALE GENOMIC DNA]</scope>
    <source>
        <strain evidence="3">cv. HL8</strain>
    </source>
</reference>
<dbReference type="PROSITE" id="PS51375">
    <property type="entry name" value="PPR"/>
    <property type="match status" value="1"/>
</dbReference>
<feature type="repeat" description="PPR" evidence="1">
    <location>
        <begin position="32"/>
        <end position="66"/>
    </location>
</feature>
<proteinExistence type="predicted"/>
<gene>
    <name evidence="2" type="ORF">CFP56_035557</name>
</gene>
<dbReference type="EMBL" id="PKMF04000064">
    <property type="protein sequence ID" value="KAK7853539.1"/>
    <property type="molecule type" value="Genomic_DNA"/>
</dbReference>
<sequence>MTADPYNLILKLYMDWDNQGREVMERNGLGQGRQSYNIMIHRFYGKGRIQGALLFFNAMTLKGMVPEPRTKIWVYDMNIKLKESRQKRGNNVKE</sequence>
<organism evidence="2 3">
    <name type="scientific">Quercus suber</name>
    <name type="common">Cork oak</name>
    <dbReference type="NCBI Taxonomy" id="58331"/>
    <lineage>
        <taxon>Eukaryota</taxon>
        <taxon>Viridiplantae</taxon>
        <taxon>Streptophyta</taxon>
        <taxon>Embryophyta</taxon>
        <taxon>Tracheophyta</taxon>
        <taxon>Spermatophyta</taxon>
        <taxon>Magnoliopsida</taxon>
        <taxon>eudicotyledons</taxon>
        <taxon>Gunneridae</taxon>
        <taxon>Pentapetalae</taxon>
        <taxon>rosids</taxon>
        <taxon>fabids</taxon>
        <taxon>Fagales</taxon>
        <taxon>Fagaceae</taxon>
        <taxon>Quercus</taxon>
    </lineage>
</organism>
<comment type="caution">
    <text evidence="2">The sequence shown here is derived from an EMBL/GenBank/DDBJ whole genome shotgun (WGS) entry which is preliminary data.</text>
</comment>
<keyword evidence="3" id="KW-1185">Reference proteome</keyword>
<dbReference type="InterPro" id="IPR002885">
    <property type="entry name" value="PPR_rpt"/>
</dbReference>
<dbReference type="AlphaFoldDB" id="A0AAW0LQ24"/>
<protein>
    <submittedName>
        <fullName evidence="2">Pentatricopeptide repeat-containing protein</fullName>
    </submittedName>
</protein>
<evidence type="ECO:0000313" key="3">
    <source>
        <dbReference type="Proteomes" id="UP000237347"/>
    </source>
</evidence>
<evidence type="ECO:0000256" key="1">
    <source>
        <dbReference type="PROSITE-ProRule" id="PRU00708"/>
    </source>
</evidence>